<keyword evidence="5" id="KW-1185">Reference proteome</keyword>
<keyword evidence="2" id="KW-1133">Transmembrane helix</keyword>
<dbReference type="SUPFAM" id="SSF56935">
    <property type="entry name" value="Porins"/>
    <property type="match status" value="1"/>
</dbReference>
<comment type="caution">
    <text evidence="4">The sequence shown here is derived from an EMBL/GenBank/DDBJ whole genome shotgun (WGS) entry which is preliminary data.</text>
</comment>
<accession>A0A090Q5R5</accession>
<dbReference type="Gene3D" id="2.170.130.10">
    <property type="entry name" value="TonB-dependent receptor, plug domain"/>
    <property type="match status" value="1"/>
</dbReference>
<evidence type="ECO:0000256" key="1">
    <source>
        <dbReference type="SAM" id="Coils"/>
    </source>
</evidence>
<dbReference type="Proteomes" id="UP000029221">
    <property type="component" value="Unassembled WGS sequence"/>
</dbReference>
<evidence type="ECO:0000313" key="4">
    <source>
        <dbReference type="EMBL" id="GAK97093.1"/>
    </source>
</evidence>
<dbReference type="PANTHER" id="PTHR34978">
    <property type="entry name" value="POSSIBLE SENSOR-TRANSDUCER PROTEIN BLAR"/>
    <property type="match status" value="1"/>
</dbReference>
<proteinExistence type="predicted"/>
<dbReference type="CDD" id="cd06503">
    <property type="entry name" value="ATP-synt_Fo_b"/>
    <property type="match status" value="1"/>
</dbReference>
<evidence type="ECO:0000313" key="5">
    <source>
        <dbReference type="Proteomes" id="UP000029221"/>
    </source>
</evidence>
<dbReference type="InterPro" id="IPR037066">
    <property type="entry name" value="Plug_dom_sf"/>
</dbReference>
<dbReference type="EMBL" id="BBML01000004">
    <property type="protein sequence ID" value="GAK97093.1"/>
    <property type="molecule type" value="Genomic_DNA"/>
</dbReference>
<keyword evidence="2" id="KW-0472">Membrane</keyword>
<protein>
    <submittedName>
        <fullName evidence="4">Regulatory sensor-transducer</fullName>
    </submittedName>
</protein>
<feature type="transmembrane region" description="Helical" evidence="2">
    <location>
        <begin position="95"/>
        <end position="113"/>
    </location>
</feature>
<feature type="transmembrane region" description="Helical" evidence="2">
    <location>
        <begin position="37"/>
        <end position="60"/>
    </location>
</feature>
<organism evidence="4 5">
    <name type="scientific">Nonlabens tegetincola</name>
    <dbReference type="NCBI Taxonomy" id="323273"/>
    <lineage>
        <taxon>Bacteria</taxon>
        <taxon>Pseudomonadati</taxon>
        <taxon>Bacteroidota</taxon>
        <taxon>Flavobacteriia</taxon>
        <taxon>Flavobacteriales</taxon>
        <taxon>Flavobacteriaceae</taxon>
        <taxon>Nonlabens</taxon>
    </lineage>
</organism>
<dbReference type="InterPro" id="IPR008756">
    <property type="entry name" value="Peptidase_M56"/>
</dbReference>
<feature type="transmembrane region" description="Helical" evidence="2">
    <location>
        <begin position="7"/>
        <end position="25"/>
    </location>
</feature>
<gene>
    <name evidence="4" type="ORF">JCM19294_599</name>
</gene>
<dbReference type="PANTHER" id="PTHR34978:SF3">
    <property type="entry name" value="SLR0241 PROTEIN"/>
    <property type="match status" value="1"/>
</dbReference>
<dbReference type="Pfam" id="PF05569">
    <property type="entry name" value="Peptidase_M56"/>
    <property type="match status" value="1"/>
</dbReference>
<dbReference type="InterPro" id="IPR052173">
    <property type="entry name" value="Beta-lactam_resp_regulator"/>
</dbReference>
<keyword evidence="2" id="KW-0812">Transmembrane</keyword>
<dbReference type="CDD" id="cd07341">
    <property type="entry name" value="M56_BlaR1_MecR1_like"/>
    <property type="match status" value="1"/>
</dbReference>
<sequence>METLVEYLWKSTAVLAVFVLGYHFILRKLTFFQANRVFLLVGIVASIVLPFVEFTEVVYMEQLPVTTSNNVIYFSDAAMMNTVTPEVTTYNWMELFIYAYLAVVLFFLGKLSIEIMSVQRLLNGGTRRKEDGVVLVSLSRKLTAFSFFNKIGFHNGDEKSEQFAHILRHEKVHAKEWHSIDVIITHIYCALFWINPLSWFLKKQVAQNLEFIADAKAAAVQEGNMSYARTLVNAVVLQQQPALANNFVTPFIKQRIIMLQKEASKKWSAYKYALILPVIILFLYSFNTVTKVEYLNSPVEKMIPTEKASKNYEPLTAPGNSNLQTAQPVTEAIDTVFRLKERVNLRIVSSSTRESLEKQAENLKEKYNVDLKIKKFKKKDGKIIKLALSIDNNKGSVIEQQYESTNGLDDICIDGVFDDTTSDWSIGKCDARVSQRIIQSGPGNKFYAFSTDSVMKPYIFNGTFKDSLLLNALSNVKTVNLDSIFAQIEMGENSIKLDSLMAKMNIQFKDLDSLVNLGNSFHHAQPIIIEELDIDMDTLRVNASQPMTYGSSYRWNSDAKPLFILNGKEVEEAKVLRLHPNAIQTVTVLKDGNATSRYGDKGANGVVVVVSKPEDLETLVEEEIIIDNDSTRYKVRRKAIEKREEYMREREQLMEEKRAEYEERRELLREKSEAKREELEKRREIMREKAVEKRKEVELLREAKRTELEARRQILLAKRDSLKAGSRYYEIEEVIDENVENIYKVNDPENKESLIKLGEILSEQGHVLNIKTHRVRDGILRKFKFEIDGNQYTSQSDAGIKQVIFKEVNGQLRVSIIQN</sequence>
<dbReference type="eggNOG" id="COG4219">
    <property type="taxonomic scope" value="Bacteria"/>
</dbReference>
<dbReference type="RefSeq" id="WP_042278648.1">
    <property type="nucleotide sequence ID" value="NZ_BBML01000004.1"/>
</dbReference>
<feature type="domain" description="Peptidase M56" evidence="3">
    <location>
        <begin position="163"/>
        <end position="259"/>
    </location>
</feature>
<dbReference type="AlphaFoldDB" id="A0A090Q5R5"/>
<evidence type="ECO:0000256" key="2">
    <source>
        <dbReference type="SAM" id="Phobius"/>
    </source>
</evidence>
<reference evidence="4" key="1">
    <citation type="journal article" date="2014" name="Genome Announc.">
        <title>Draft Genome Sequences of Marine Flavobacterium Nonlabens Strains NR17, NR24, NR27, NR32, NR33, and Ara13.</title>
        <authorList>
            <person name="Nakanishi M."/>
            <person name="Meirelles P."/>
            <person name="Suzuki R."/>
            <person name="Takatani N."/>
            <person name="Mino S."/>
            <person name="Suda W."/>
            <person name="Oshima K."/>
            <person name="Hattori M."/>
            <person name="Ohkuma M."/>
            <person name="Hosokawa M."/>
            <person name="Miyashita K."/>
            <person name="Thompson F.L."/>
            <person name="Niwa A."/>
            <person name="Sawabe T."/>
            <person name="Sawabe T."/>
        </authorList>
    </citation>
    <scope>NUCLEOTIDE SEQUENCE [LARGE SCALE GENOMIC DNA]</scope>
    <source>
        <strain evidence="4">JCM 19294</strain>
    </source>
</reference>
<name>A0A090Q5R5_9FLAO</name>
<evidence type="ECO:0000259" key="3">
    <source>
        <dbReference type="Pfam" id="PF05569"/>
    </source>
</evidence>
<keyword evidence="1" id="KW-0175">Coiled coil</keyword>
<feature type="coiled-coil region" evidence="1">
    <location>
        <begin position="636"/>
        <end position="703"/>
    </location>
</feature>
<dbReference type="eggNOG" id="COG1629">
    <property type="taxonomic scope" value="Bacteria"/>
</dbReference>
<dbReference type="STRING" id="319236.BST91_04300"/>
<feature type="transmembrane region" description="Helical" evidence="2">
    <location>
        <begin position="269"/>
        <end position="286"/>
    </location>
</feature>